<feature type="transmembrane region" description="Helical" evidence="1">
    <location>
        <begin position="13"/>
        <end position="35"/>
    </location>
</feature>
<feature type="transmembrane region" description="Helical" evidence="1">
    <location>
        <begin position="112"/>
        <end position="135"/>
    </location>
</feature>
<evidence type="ECO:0008006" key="3">
    <source>
        <dbReference type="Google" id="ProtNLM"/>
    </source>
</evidence>
<sequence length="198" mass="21400">MASPNLSLQSKDLITIGIFSTLFFTVTMVAGAFFAPNPLLTYLTPVVVAVFTGPVYLLLLAKVPKRGPTIILGVIMGLLIFITGMFWLWAVAYIVLGVIAGEISAAGRFRSLKLNVLGFCVFSLNPIASYMMIWIDQQAYKAYLVSKGTQPAYMDTMLQAAQEWMLPAMVAGTVLAALAGAAIGNRFLKKHFARAGIL</sequence>
<gene>
    <name evidence="2" type="ORF">KL86SPO_31610</name>
</gene>
<feature type="transmembrane region" description="Helical" evidence="1">
    <location>
        <begin position="164"/>
        <end position="184"/>
    </location>
</feature>
<name>A0A212LV96_9FIRM</name>
<keyword evidence="1" id="KW-1133">Transmembrane helix</keyword>
<proteinExistence type="predicted"/>
<keyword evidence="1" id="KW-0472">Membrane</keyword>
<dbReference type="NCBIfam" id="TIGR02185">
    <property type="entry name" value="Trep_Strep"/>
    <property type="match status" value="1"/>
</dbReference>
<evidence type="ECO:0000313" key="2">
    <source>
        <dbReference type="EMBL" id="SCM81431.1"/>
    </source>
</evidence>
<accession>A0A212LV96</accession>
<feature type="transmembrane region" description="Helical" evidence="1">
    <location>
        <begin position="69"/>
        <end position="100"/>
    </location>
</feature>
<keyword evidence="1" id="KW-0812">Transmembrane</keyword>
<dbReference type="AlphaFoldDB" id="A0A212LV96"/>
<organism evidence="2">
    <name type="scientific">uncultured Sporomusa sp</name>
    <dbReference type="NCBI Taxonomy" id="307249"/>
    <lineage>
        <taxon>Bacteria</taxon>
        <taxon>Bacillati</taxon>
        <taxon>Bacillota</taxon>
        <taxon>Negativicutes</taxon>
        <taxon>Selenomonadales</taxon>
        <taxon>Sporomusaceae</taxon>
        <taxon>Sporomusa</taxon>
        <taxon>environmental samples</taxon>
    </lineage>
</organism>
<protein>
    <recommendedName>
        <fullName evidence="3">Trep_Strep domain-containing protein</fullName>
    </recommendedName>
</protein>
<reference evidence="2" key="1">
    <citation type="submission" date="2016-08" db="EMBL/GenBank/DDBJ databases">
        <authorList>
            <person name="Seilhamer J.J."/>
        </authorList>
    </citation>
    <scope>NUCLEOTIDE SEQUENCE</scope>
    <source>
        <strain evidence="2">86</strain>
    </source>
</reference>
<dbReference type="EMBL" id="FMJE01000003">
    <property type="protein sequence ID" value="SCM81431.1"/>
    <property type="molecule type" value="Genomic_DNA"/>
</dbReference>
<dbReference type="InterPro" id="IPR011733">
    <property type="entry name" value="CHP02185_IM"/>
</dbReference>
<dbReference type="RefSeq" id="WP_288184462.1">
    <property type="nucleotide sequence ID" value="NZ_LT608335.1"/>
</dbReference>
<dbReference type="Pfam" id="PF09605">
    <property type="entry name" value="Trep_Strep"/>
    <property type="match status" value="1"/>
</dbReference>
<feature type="transmembrane region" description="Helical" evidence="1">
    <location>
        <begin position="42"/>
        <end position="63"/>
    </location>
</feature>
<evidence type="ECO:0000256" key="1">
    <source>
        <dbReference type="SAM" id="Phobius"/>
    </source>
</evidence>